<comment type="caution">
    <text evidence="2">The sequence shown here is derived from an EMBL/GenBank/DDBJ whole genome shotgun (WGS) entry which is preliminary data.</text>
</comment>
<dbReference type="SUPFAM" id="SSF54160">
    <property type="entry name" value="Chromo domain-like"/>
    <property type="match status" value="1"/>
</dbReference>
<proteinExistence type="predicted"/>
<dbReference type="AlphaFoldDB" id="A0A2I0KX44"/>
<evidence type="ECO:0000259" key="1">
    <source>
        <dbReference type="Pfam" id="PF24626"/>
    </source>
</evidence>
<evidence type="ECO:0000313" key="2">
    <source>
        <dbReference type="EMBL" id="PKI73055.1"/>
    </source>
</evidence>
<dbReference type="InterPro" id="IPR056924">
    <property type="entry name" value="SH3_Tf2-1"/>
</dbReference>
<name>A0A2I0KX44_PUNGR</name>
<keyword evidence="3" id="KW-1185">Reference proteome</keyword>
<dbReference type="Pfam" id="PF24626">
    <property type="entry name" value="SH3_Tf2-1"/>
    <property type="match status" value="1"/>
</dbReference>
<dbReference type="EMBL" id="PGOL01000298">
    <property type="protein sequence ID" value="PKI73055.1"/>
    <property type="molecule type" value="Genomic_DNA"/>
</dbReference>
<sequence length="200" mass="23753">MDFVSGFPRTRRGHDSIWLIVDRLTKSAHFLPAKTKFGNYADKRRKDLEFQQGDRVFLKVSPWKGIMRFGKKGKLSPRYIEPYEILERIGKVAYRLALPPELSRIHNVFHVSMLRKYIPDPSHVPSYQLVELNEDLTYKEEPVEILDRKEQVLRTKRIPLVKVVWKSHSKEEATWEPEDSMRVQYPYLFSILDWHELESG</sequence>
<gene>
    <name evidence="2" type="ORF">CRG98_006550</name>
</gene>
<dbReference type="InterPro" id="IPR016197">
    <property type="entry name" value="Chromo-like_dom_sf"/>
</dbReference>
<dbReference type="PANTHER" id="PTHR46148">
    <property type="entry name" value="CHROMO DOMAIN-CONTAINING PROTEIN"/>
    <property type="match status" value="1"/>
</dbReference>
<accession>A0A2I0KX44</accession>
<protein>
    <recommendedName>
        <fullName evidence="1">Tf2-1-like SH3-like domain-containing protein</fullName>
    </recommendedName>
</protein>
<dbReference type="STRING" id="22663.A0A2I0KX44"/>
<reference evidence="2 3" key="1">
    <citation type="submission" date="2017-11" db="EMBL/GenBank/DDBJ databases">
        <title>De-novo sequencing of pomegranate (Punica granatum L.) genome.</title>
        <authorList>
            <person name="Akparov Z."/>
            <person name="Amiraslanov A."/>
            <person name="Hajiyeva S."/>
            <person name="Abbasov M."/>
            <person name="Kaur K."/>
            <person name="Hamwieh A."/>
            <person name="Solovyev V."/>
            <person name="Salamov A."/>
            <person name="Braich B."/>
            <person name="Kosarev P."/>
            <person name="Mahmoud A."/>
            <person name="Hajiyev E."/>
            <person name="Babayeva S."/>
            <person name="Izzatullayeva V."/>
            <person name="Mammadov A."/>
            <person name="Mammadov A."/>
            <person name="Sharifova S."/>
            <person name="Ojaghi J."/>
            <person name="Eynullazada K."/>
            <person name="Bayramov B."/>
            <person name="Abdulazimova A."/>
            <person name="Shahmuradov I."/>
        </authorList>
    </citation>
    <scope>NUCLEOTIDE SEQUENCE [LARGE SCALE GENOMIC DNA]</scope>
    <source>
        <strain evidence="3">cv. AG2017</strain>
        <tissue evidence="2">Leaf</tissue>
    </source>
</reference>
<feature type="domain" description="Tf2-1-like SH3-like" evidence="1">
    <location>
        <begin position="53"/>
        <end position="117"/>
    </location>
</feature>
<dbReference type="PANTHER" id="PTHR46148:SF57">
    <property type="entry name" value="OS12G0499874 PROTEIN"/>
    <property type="match status" value="1"/>
</dbReference>
<dbReference type="Proteomes" id="UP000233551">
    <property type="component" value="Unassembled WGS sequence"/>
</dbReference>
<evidence type="ECO:0000313" key="3">
    <source>
        <dbReference type="Proteomes" id="UP000233551"/>
    </source>
</evidence>
<organism evidence="2 3">
    <name type="scientific">Punica granatum</name>
    <name type="common">Pomegranate</name>
    <dbReference type="NCBI Taxonomy" id="22663"/>
    <lineage>
        <taxon>Eukaryota</taxon>
        <taxon>Viridiplantae</taxon>
        <taxon>Streptophyta</taxon>
        <taxon>Embryophyta</taxon>
        <taxon>Tracheophyta</taxon>
        <taxon>Spermatophyta</taxon>
        <taxon>Magnoliopsida</taxon>
        <taxon>eudicotyledons</taxon>
        <taxon>Gunneridae</taxon>
        <taxon>Pentapetalae</taxon>
        <taxon>rosids</taxon>
        <taxon>malvids</taxon>
        <taxon>Myrtales</taxon>
        <taxon>Lythraceae</taxon>
        <taxon>Punica</taxon>
    </lineage>
</organism>